<keyword evidence="1" id="KW-0812">Transmembrane</keyword>
<dbReference type="AlphaFoldDB" id="A0A430KL89"/>
<evidence type="ECO:0000256" key="1">
    <source>
        <dbReference type="SAM" id="Phobius"/>
    </source>
</evidence>
<dbReference type="EMBL" id="RQXW01000032">
    <property type="protein sequence ID" value="RTE64246.1"/>
    <property type="molecule type" value="Genomic_DNA"/>
</dbReference>
<dbReference type="OrthoDB" id="6402356at2"/>
<dbReference type="Proteomes" id="UP000283087">
    <property type="component" value="Unassembled WGS sequence"/>
</dbReference>
<accession>A0A430KL89</accession>
<evidence type="ECO:0000313" key="2">
    <source>
        <dbReference type="EMBL" id="RTE64246.1"/>
    </source>
</evidence>
<organism evidence="2 3">
    <name type="scientific">Amphritea opalescens</name>
    <dbReference type="NCBI Taxonomy" id="2490544"/>
    <lineage>
        <taxon>Bacteria</taxon>
        <taxon>Pseudomonadati</taxon>
        <taxon>Pseudomonadota</taxon>
        <taxon>Gammaproteobacteria</taxon>
        <taxon>Oceanospirillales</taxon>
        <taxon>Oceanospirillaceae</taxon>
        <taxon>Amphritea</taxon>
    </lineage>
</organism>
<reference evidence="2 3" key="1">
    <citation type="submission" date="2018-11" db="EMBL/GenBank/DDBJ databases">
        <title>The draft genome sequence of Amphritea opalescens ANRC-JH13T.</title>
        <authorList>
            <person name="Fang Z."/>
            <person name="Zhang Y."/>
            <person name="Han X."/>
        </authorList>
    </citation>
    <scope>NUCLEOTIDE SEQUENCE [LARGE SCALE GENOMIC DNA]</scope>
    <source>
        <strain evidence="2 3">ANRC-JH13</strain>
    </source>
</reference>
<keyword evidence="3" id="KW-1185">Reference proteome</keyword>
<comment type="caution">
    <text evidence="2">The sequence shown here is derived from an EMBL/GenBank/DDBJ whole genome shotgun (WGS) entry which is preliminary data.</text>
</comment>
<protein>
    <submittedName>
        <fullName evidence="2">Uncharacterized protein</fullName>
    </submittedName>
</protein>
<feature type="transmembrane region" description="Helical" evidence="1">
    <location>
        <begin position="6"/>
        <end position="24"/>
    </location>
</feature>
<dbReference type="RefSeq" id="WP_126160108.1">
    <property type="nucleotide sequence ID" value="NZ_RQXW01000032.1"/>
</dbReference>
<gene>
    <name evidence="2" type="ORF">EH243_18330</name>
</gene>
<proteinExistence type="predicted"/>
<evidence type="ECO:0000313" key="3">
    <source>
        <dbReference type="Proteomes" id="UP000283087"/>
    </source>
</evidence>
<sequence length="300" mass="34821">MSIVPYIALSISIVALYFAVRNFLRKSGIYVKGQYSISSSIYAEDQYVNSYTIENFKDRSVILFKVLLRVGPNYYIELSNFEHEPKILKSYESFTQNLDPVDYYSVSMNRIKVNNLLSSKKVKTCLVLSTSHGKYVVKKRIQRWDPIADFFDNHLTVSIQAMRPNNKNGYYGADFSFLVKLSTEDGYVKTIAVYSEDYNYPRFEKFRLTKESLMSKSNLEEFLTEKAVNGQLNCINVEVIDGKELLSKSYASSFNKTIEAKHYSWFTYLVVGKLLTKFSNIRTYLINRKSRKANKVLKQN</sequence>
<keyword evidence="1" id="KW-0472">Membrane</keyword>
<name>A0A430KL89_9GAMM</name>
<keyword evidence="1" id="KW-1133">Transmembrane helix</keyword>